<dbReference type="GeneID" id="9953390"/>
<accession>A0A1S0TET3</accession>
<name>A0A1S0TET3_LOALO</name>
<protein>
    <submittedName>
        <fullName evidence="2">Uncharacterized protein</fullName>
    </submittedName>
</protein>
<dbReference type="AlphaFoldDB" id="A0A1S0TET3"/>
<feature type="coiled-coil region" evidence="1">
    <location>
        <begin position="14"/>
        <end position="48"/>
    </location>
</feature>
<evidence type="ECO:0000313" key="2">
    <source>
        <dbReference type="EMBL" id="EFO12638.1"/>
    </source>
</evidence>
<evidence type="ECO:0000256" key="1">
    <source>
        <dbReference type="SAM" id="Coils"/>
    </source>
</evidence>
<dbReference type="CTD" id="9953390"/>
<keyword evidence="1" id="KW-0175">Coiled coil</keyword>
<reference evidence="2" key="1">
    <citation type="submission" date="2012-04" db="EMBL/GenBank/DDBJ databases">
        <title>The Genome Sequence of Loa loa.</title>
        <authorList>
            <consortium name="The Broad Institute Genome Sequencing Platform"/>
            <consortium name="Broad Institute Genome Sequencing Center for Infectious Disease"/>
            <person name="Nutman T.B."/>
            <person name="Fink D.L."/>
            <person name="Russ C."/>
            <person name="Young S."/>
            <person name="Zeng Q."/>
            <person name="Gargeya S."/>
            <person name="Alvarado L."/>
            <person name="Berlin A."/>
            <person name="Chapman S.B."/>
            <person name="Chen Z."/>
            <person name="Freedman E."/>
            <person name="Gellesch M."/>
            <person name="Goldberg J."/>
            <person name="Griggs A."/>
            <person name="Gujja S."/>
            <person name="Heilman E.R."/>
            <person name="Heiman D."/>
            <person name="Howarth C."/>
            <person name="Mehta T."/>
            <person name="Neiman D."/>
            <person name="Pearson M."/>
            <person name="Roberts A."/>
            <person name="Saif S."/>
            <person name="Shea T."/>
            <person name="Shenoy N."/>
            <person name="Sisk P."/>
            <person name="Stolte C."/>
            <person name="Sykes S."/>
            <person name="White J."/>
            <person name="Yandava C."/>
            <person name="Haas B."/>
            <person name="Henn M.R."/>
            <person name="Nusbaum C."/>
            <person name="Birren B."/>
        </authorList>
    </citation>
    <scope>NUCLEOTIDE SEQUENCE [LARGE SCALE GENOMIC DNA]</scope>
</reference>
<dbReference type="RefSeq" id="XP_003151431.1">
    <property type="nucleotide sequence ID" value="XM_003151383.1"/>
</dbReference>
<dbReference type="KEGG" id="loa:LOAG_15895"/>
<proteinExistence type="predicted"/>
<dbReference type="OrthoDB" id="3176171at2759"/>
<sequence>ALNVHSDDPLLHVYSSTQEKLEAITEQYNKAKLKIQSLENDIEDLHGEFELDRLDYLETIRKQDQQVKLLQQILDKVLIILKSLNDNF</sequence>
<dbReference type="EMBL" id="JH715170">
    <property type="protein sequence ID" value="EFO12638.1"/>
    <property type="molecule type" value="Genomic_DNA"/>
</dbReference>
<gene>
    <name evidence="2" type="ORF">LOAG_15895</name>
</gene>
<organism evidence="2">
    <name type="scientific">Loa loa</name>
    <name type="common">Eye worm</name>
    <name type="synonym">Filaria loa</name>
    <dbReference type="NCBI Taxonomy" id="7209"/>
    <lineage>
        <taxon>Eukaryota</taxon>
        <taxon>Metazoa</taxon>
        <taxon>Ecdysozoa</taxon>
        <taxon>Nematoda</taxon>
        <taxon>Chromadorea</taxon>
        <taxon>Rhabditida</taxon>
        <taxon>Spirurina</taxon>
        <taxon>Spiruromorpha</taxon>
        <taxon>Filarioidea</taxon>
        <taxon>Onchocercidae</taxon>
        <taxon>Loa</taxon>
    </lineage>
</organism>
<dbReference type="InParanoid" id="A0A1S0TET3"/>
<feature type="non-terminal residue" evidence="2">
    <location>
        <position position="1"/>
    </location>
</feature>